<dbReference type="EMBL" id="KN817610">
    <property type="protein sequence ID" value="KJA17081.1"/>
    <property type="molecule type" value="Genomic_DNA"/>
</dbReference>
<sequence>MRCPRRHDPAPPMEDPLCTRFAPHPTALPSFPGSCTPAGPAPPSAPARRGVHTRCAGARATALPSHTAPQTHAKAAARAVRCRRPLFAPACTLPLLPLLLSTPRHCPAPPARLVPCALSAMCDVAEDRPRHRARCGLHPSPSSVRLPHAAPPPPGRAVPRTENTRPTYSSKTKKSLRRRADSTRHAAGRQAPCAHPARHRSLAGAAASLDVRIPAPHRPIATPSRSRRRRRRARFRPFRAGLGGESKISSTRVRILCAALAHASYRARKSKAQTAGAEEVSISFTGLFRSAHFDFEDDAARVANVHRLRVLRRPCAGFRAMLQTTLASAHLALEAFRAGDMANKAIGSSTEAFNINSREDHGPVRRRAPAAAHPAAGIEIPR</sequence>
<organism evidence="2 3">
    <name type="scientific">Hypholoma sublateritium (strain FD-334 SS-4)</name>
    <dbReference type="NCBI Taxonomy" id="945553"/>
    <lineage>
        <taxon>Eukaryota</taxon>
        <taxon>Fungi</taxon>
        <taxon>Dikarya</taxon>
        <taxon>Basidiomycota</taxon>
        <taxon>Agaricomycotina</taxon>
        <taxon>Agaricomycetes</taxon>
        <taxon>Agaricomycetidae</taxon>
        <taxon>Agaricales</taxon>
        <taxon>Agaricineae</taxon>
        <taxon>Strophariaceae</taxon>
        <taxon>Hypholoma</taxon>
    </lineage>
</organism>
<feature type="region of interest" description="Disordered" evidence="1">
    <location>
        <begin position="133"/>
        <end position="201"/>
    </location>
</feature>
<keyword evidence="3" id="KW-1185">Reference proteome</keyword>
<reference evidence="3" key="1">
    <citation type="submission" date="2014-04" db="EMBL/GenBank/DDBJ databases">
        <title>Evolutionary Origins and Diversification of the Mycorrhizal Mutualists.</title>
        <authorList>
            <consortium name="DOE Joint Genome Institute"/>
            <consortium name="Mycorrhizal Genomics Consortium"/>
            <person name="Kohler A."/>
            <person name="Kuo A."/>
            <person name="Nagy L.G."/>
            <person name="Floudas D."/>
            <person name="Copeland A."/>
            <person name="Barry K.W."/>
            <person name="Cichocki N."/>
            <person name="Veneault-Fourrey C."/>
            <person name="LaButti K."/>
            <person name="Lindquist E.A."/>
            <person name="Lipzen A."/>
            <person name="Lundell T."/>
            <person name="Morin E."/>
            <person name="Murat C."/>
            <person name="Riley R."/>
            <person name="Ohm R."/>
            <person name="Sun H."/>
            <person name="Tunlid A."/>
            <person name="Henrissat B."/>
            <person name="Grigoriev I.V."/>
            <person name="Hibbett D.S."/>
            <person name="Martin F."/>
        </authorList>
    </citation>
    <scope>NUCLEOTIDE SEQUENCE [LARGE SCALE GENOMIC DNA]</scope>
    <source>
        <strain evidence="3">FD-334 SS-4</strain>
    </source>
</reference>
<evidence type="ECO:0000256" key="1">
    <source>
        <dbReference type="SAM" id="MobiDB-lite"/>
    </source>
</evidence>
<evidence type="ECO:0000313" key="2">
    <source>
        <dbReference type="EMBL" id="KJA17081.1"/>
    </source>
</evidence>
<feature type="region of interest" description="Disordered" evidence="1">
    <location>
        <begin position="213"/>
        <end position="233"/>
    </location>
</feature>
<proteinExistence type="predicted"/>
<dbReference type="AlphaFoldDB" id="A0A0D2NKH8"/>
<feature type="region of interest" description="Disordered" evidence="1">
    <location>
        <begin position="356"/>
        <end position="382"/>
    </location>
</feature>
<protein>
    <submittedName>
        <fullName evidence="2">Uncharacterized protein</fullName>
    </submittedName>
</protein>
<gene>
    <name evidence="2" type="ORF">HYPSUDRAFT_206535</name>
</gene>
<evidence type="ECO:0000313" key="3">
    <source>
        <dbReference type="Proteomes" id="UP000054270"/>
    </source>
</evidence>
<accession>A0A0D2NKH8</accession>
<dbReference type="Proteomes" id="UP000054270">
    <property type="component" value="Unassembled WGS sequence"/>
</dbReference>
<name>A0A0D2NKH8_HYPSF</name>